<feature type="compositionally biased region" description="Basic and acidic residues" evidence="1">
    <location>
        <begin position="92"/>
        <end position="107"/>
    </location>
</feature>
<feature type="region of interest" description="Disordered" evidence="1">
    <location>
        <begin position="87"/>
        <end position="107"/>
    </location>
</feature>
<dbReference type="RefSeq" id="WP_143109442.1">
    <property type="nucleotide sequence ID" value="NZ_CAMIGK010000053.1"/>
</dbReference>
<organism evidence="2 3">
    <name type="scientific">Micrococcus terreus</name>
    <dbReference type="NCBI Taxonomy" id="574650"/>
    <lineage>
        <taxon>Bacteria</taxon>
        <taxon>Bacillati</taxon>
        <taxon>Actinomycetota</taxon>
        <taxon>Actinomycetes</taxon>
        <taxon>Micrococcales</taxon>
        <taxon>Micrococcaceae</taxon>
        <taxon>Micrococcus</taxon>
    </lineage>
</organism>
<name>A0A1I7ML85_9MICC</name>
<dbReference type="AlphaFoldDB" id="A0A1I7ML85"/>
<dbReference type="STRING" id="574650.SAMN04487966_104264"/>
<protein>
    <submittedName>
        <fullName evidence="2">Uncharacterized protein</fullName>
    </submittedName>
</protein>
<dbReference type="Proteomes" id="UP000198881">
    <property type="component" value="Unassembled WGS sequence"/>
</dbReference>
<accession>A0A1I7ML85</accession>
<proteinExistence type="predicted"/>
<sequence>MGYELDLDSANSTVESASGVTDDLRSAFQGGHEAAVDIDAVLSHSDAVSGALLSLRGEVLYRFDEVVSSTTGHNISATGEALTVYRDGDEEMLSRAEREDPRTQEGL</sequence>
<gene>
    <name evidence="2" type="ORF">SAMN04487966_104264</name>
</gene>
<evidence type="ECO:0000313" key="3">
    <source>
        <dbReference type="Proteomes" id="UP000198881"/>
    </source>
</evidence>
<reference evidence="2 3" key="1">
    <citation type="submission" date="2016-10" db="EMBL/GenBank/DDBJ databases">
        <authorList>
            <person name="de Groot N.N."/>
        </authorList>
    </citation>
    <scope>NUCLEOTIDE SEQUENCE [LARGE SCALE GENOMIC DNA]</scope>
    <source>
        <strain evidence="2 3">CGMCC 1.7054</strain>
    </source>
</reference>
<keyword evidence="3" id="KW-1185">Reference proteome</keyword>
<evidence type="ECO:0000256" key="1">
    <source>
        <dbReference type="SAM" id="MobiDB-lite"/>
    </source>
</evidence>
<dbReference type="EMBL" id="FPCG01000004">
    <property type="protein sequence ID" value="SFV22686.1"/>
    <property type="molecule type" value="Genomic_DNA"/>
</dbReference>
<evidence type="ECO:0000313" key="2">
    <source>
        <dbReference type="EMBL" id="SFV22686.1"/>
    </source>
</evidence>